<dbReference type="RefSeq" id="XP_008049009.1">
    <property type="nucleotide sequence ID" value="XM_008050818.1"/>
</dbReference>
<evidence type="ECO:0000259" key="4">
    <source>
        <dbReference type="Pfam" id="PF23598"/>
    </source>
</evidence>
<evidence type="ECO:0000313" key="5">
    <source>
        <dbReference type="Proteomes" id="UP000189704"/>
    </source>
</evidence>
<protein>
    <submittedName>
        <fullName evidence="6">Leucine-rich repeat-containing protein 63</fullName>
    </submittedName>
</protein>
<keyword evidence="5" id="KW-1185">Reference proteome</keyword>
<dbReference type="CTD" id="220416"/>
<proteinExistence type="predicted"/>
<dbReference type="AlphaFoldDB" id="A0A1U7SMC3"/>
<dbReference type="OrthoDB" id="660555at2759"/>
<dbReference type="InterPro" id="IPR001611">
    <property type="entry name" value="Leu-rich_rpt"/>
</dbReference>
<evidence type="ECO:0000256" key="1">
    <source>
        <dbReference type="ARBA" id="ARBA00022614"/>
    </source>
</evidence>
<organism evidence="5 6">
    <name type="scientific">Carlito syrichta</name>
    <name type="common">Philippine tarsier</name>
    <name type="synonym">Tarsius syrichta</name>
    <dbReference type="NCBI Taxonomy" id="1868482"/>
    <lineage>
        <taxon>Eukaryota</taxon>
        <taxon>Metazoa</taxon>
        <taxon>Chordata</taxon>
        <taxon>Craniata</taxon>
        <taxon>Vertebrata</taxon>
        <taxon>Euteleostomi</taxon>
        <taxon>Mammalia</taxon>
        <taxon>Eutheria</taxon>
        <taxon>Euarchontoglires</taxon>
        <taxon>Primates</taxon>
        <taxon>Haplorrhini</taxon>
        <taxon>Tarsiiformes</taxon>
        <taxon>Tarsiidae</taxon>
        <taxon>Carlito</taxon>
    </lineage>
</organism>
<feature type="signal peptide" evidence="3">
    <location>
        <begin position="1"/>
        <end position="16"/>
    </location>
</feature>
<dbReference type="PROSITE" id="PS51450">
    <property type="entry name" value="LRR"/>
    <property type="match status" value="2"/>
</dbReference>
<reference evidence="6" key="1">
    <citation type="submission" date="2025-08" db="UniProtKB">
        <authorList>
            <consortium name="RefSeq"/>
        </authorList>
    </citation>
    <scope>IDENTIFICATION</scope>
</reference>
<dbReference type="InterPro" id="IPR032675">
    <property type="entry name" value="LRR_dom_sf"/>
</dbReference>
<dbReference type="Proteomes" id="UP000189704">
    <property type="component" value="Unplaced"/>
</dbReference>
<dbReference type="InterPro" id="IPR003591">
    <property type="entry name" value="Leu-rich_rpt_typical-subtyp"/>
</dbReference>
<accession>A0A1U7SMC3</accession>
<dbReference type="Gene3D" id="3.80.10.10">
    <property type="entry name" value="Ribonuclease Inhibitor"/>
    <property type="match status" value="1"/>
</dbReference>
<evidence type="ECO:0000256" key="2">
    <source>
        <dbReference type="ARBA" id="ARBA00022737"/>
    </source>
</evidence>
<name>A0A1U7SMC3_CARSF</name>
<dbReference type="GeneID" id="103252196"/>
<evidence type="ECO:0000256" key="3">
    <source>
        <dbReference type="SAM" id="SignalP"/>
    </source>
</evidence>
<dbReference type="Pfam" id="PF23598">
    <property type="entry name" value="LRR_14"/>
    <property type="match status" value="1"/>
</dbReference>
<feature type="chain" id="PRO_5010542093" evidence="3">
    <location>
        <begin position="17"/>
        <end position="697"/>
    </location>
</feature>
<dbReference type="KEGG" id="csyr:103252196"/>
<keyword evidence="3" id="KW-0732">Signal</keyword>
<evidence type="ECO:0000313" key="6">
    <source>
        <dbReference type="RefSeq" id="XP_008049009.1"/>
    </source>
</evidence>
<gene>
    <name evidence="6" type="primary">LRRC63</name>
</gene>
<keyword evidence="1" id="KW-0433">Leucine-rich repeat</keyword>
<dbReference type="InterPro" id="IPR050216">
    <property type="entry name" value="LRR_domain-containing"/>
</dbReference>
<dbReference type="SUPFAM" id="SSF52047">
    <property type="entry name" value="RNI-like"/>
    <property type="match status" value="1"/>
</dbReference>
<dbReference type="PANTHER" id="PTHR48051:SF1">
    <property type="entry name" value="RAS SUPPRESSOR PROTEIN 1"/>
    <property type="match status" value="1"/>
</dbReference>
<sequence>MPASSLIPLLLRTSTASQLCIANIQGSPGGLEDAENKAAFILGLLDEIHHGFSPAHSMLKAAPRPNSREGSVKASLVMSLYLDSFRYKLSHSSSVAQRSGSIGVLRFQASLRIRQKGNHQHRVGPTTYRGANLECLGAKLSFGAKTGETKSPHVTFTQDEITSIKTDKISFPDVVSRNQSLKPINIQNLFFDHHVRERATTFFTPPKNIYWHISDTATGSIFFTSCYSASCRVLRNETKSSRKSKTTTKKVYADKRPEDMLILSSEFSRPLSSHYSVITTKPKEVYPKYQPLPKIPGYAYQHILRDLSPTVPCPAPSPASVKLERQRPEHLKNSTTLTLSVTQFPGVIPLPMPVLPRKPQRQSLIESHVAENENVQSVPKQITPRPSEGLSYPAKKESEGHVLHGEGFKTVSVTQYETITAMTDLAIVNCQIYGRNALNLKGFFILNCPDLTSLAFQLIYLNLSFNDICCFPTEVLCLTHLQVLKLRNNPIKEIPSEIQQLKFLRIFNIAFNMITVLPPGLFALSRLEELDVSYNDLTFIPNEIQKLRSLEKLNVDGTELSFFPHGILKLNLTRIQFENNFTHPCFWKENSLNNPQQLTQIISLFIVRNNLHNLYDDVPVEVQKLLKCTSRCEWCHGPKFGEGFHIIRSYDIFGASQLPVMFHVCSSSCYREIKESSFILDGSPDKRISLKLELTKE</sequence>
<dbReference type="GO" id="GO:0005737">
    <property type="term" value="C:cytoplasm"/>
    <property type="evidence" value="ECO:0007669"/>
    <property type="project" value="TreeGrafter"/>
</dbReference>
<dbReference type="STRING" id="1868482.ENSTSYP00000006645"/>
<dbReference type="SMART" id="SM00369">
    <property type="entry name" value="LRR_TYP"/>
    <property type="match status" value="4"/>
</dbReference>
<keyword evidence="2" id="KW-0677">Repeat</keyword>
<feature type="domain" description="Disease resistance R13L4/SHOC-2-like LRR" evidence="4">
    <location>
        <begin position="456"/>
        <end position="532"/>
    </location>
</feature>
<dbReference type="InterPro" id="IPR055414">
    <property type="entry name" value="LRR_R13L4/SHOC2-like"/>
</dbReference>
<dbReference type="PANTHER" id="PTHR48051">
    <property type="match status" value="1"/>
</dbReference>